<dbReference type="Pfam" id="PF00535">
    <property type="entry name" value="Glycos_transf_2"/>
    <property type="match status" value="1"/>
</dbReference>
<comment type="caution">
    <text evidence="3">The sequence shown here is derived from an EMBL/GenBank/DDBJ whole genome shotgun (WGS) entry which is preliminary data.</text>
</comment>
<gene>
    <name evidence="3" type="ORF">UY32_C0015G0009</name>
</gene>
<evidence type="ECO:0000313" key="4">
    <source>
        <dbReference type="Proteomes" id="UP000034600"/>
    </source>
</evidence>
<keyword evidence="1" id="KW-0812">Transmembrane</keyword>
<dbReference type="InterPro" id="IPR029044">
    <property type="entry name" value="Nucleotide-diphossugar_trans"/>
</dbReference>
<dbReference type="EMBL" id="LCPO01000015">
    <property type="protein sequence ID" value="KKU98754.1"/>
    <property type="molecule type" value="Genomic_DNA"/>
</dbReference>
<sequence length="315" mass="36930">MQENKYKNSKATIIVNTYNRSKILAERSLPSALNQTYKNFDVIIVDDCSKDDTEEIVKEFQKKYSDLRYIKQKGNKGLAASRNTGARKARGEYVVCLDDDDALDQKFLEITVPVLDRLPKDFGGVGCGRKIIYPEAEIYSPPAHANQLYISIDDGFLLRKSIFSKINYDENLRWSEDADFGIQFFKNFKIHMIDKPLLLKYGHKIEASKKTDYFSFSFPSEQVLVDMQKYIDKNLPFFYERRDKKEIAYIYRMAGRNYCWGGHMFKGISFLWRACVTRPVPRNILNLLMALCGPFIYRYYLAFETRMIRLIRSRL</sequence>
<name>A0A0G1UWY8_9BACT</name>
<dbReference type="Proteomes" id="UP000034600">
    <property type="component" value="Unassembled WGS sequence"/>
</dbReference>
<keyword evidence="3" id="KW-0808">Transferase</keyword>
<evidence type="ECO:0000259" key="2">
    <source>
        <dbReference type="Pfam" id="PF00535"/>
    </source>
</evidence>
<evidence type="ECO:0000256" key="1">
    <source>
        <dbReference type="SAM" id="Phobius"/>
    </source>
</evidence>
<dbReference type="Gene3D" id="3.90.550.10">
    <property type="entry name" value="Spore Coat Polysaccharide Biosynthesis Protein SpsA, Chain A"/>
    <property type="match status" value="1"/>
</dbReference>
<keyword evidence="1" id="KW-1133">Transmembrane helix</keyword>
<dbReference type="CDD" id="cd00761">
    <property type="entry name" value="Glyco_tranf_GTA_type"/>
    <property type="match status" value="1"/>
</dbReference>
<dbReference type="InterPro" id="IPR001173">
    <property type="entry name" value="Glyco_trans_2-like"/>
</dbReference>
<dbReference type="GO" id="GO:0016758">
    <property type="term" value="F:hexosyltransferase activity"/>
    <property type="evidence" value="ECO:0007669"/>
    <property type="project" value="UniProtKB-ARBA"/>
</dbReference>
<dbReference type="PANTHER" id="PTHR22916:SF3">
    <property type="entry name" value="UDP-GLCNAC:BETAGAL BETA-1,3-N-ACETYLGLUCOSAMINYLTRANSFERASE-LIKE PROTEIN 1"/>
    <property type="match status" value="1"/>
</dbReference>
<accession>A0A0G1UWY8</accession>
<dbReference type="SUPFAM" id="SSF53448">
    <property type="entry name" value="Nucleotide-diphospho-sugar transferases"/>
    <property type="match status" value="1"/>
</dbReference>
<proteinExistence type="predicted"/>
<protein>
    <submittedName>
        <fullName evidence="3">Glycosyl transferase</fullName>
    </submittedName>
</protein>
<evidence type="ECO:0000313" key="3">
    <source>
        <dbReference type="EMBL" id="KKU98754.1"/>
    </source>
</evidence>
<organism evidence="3 4">
    <name type="scientific">Candidatus Jorgensenbacteria bacterium GW2011_GWC1_48_8</name>
    <dbReference type="NCBI Taxonomy" id="1618666"/>
    <lineage>
        <taxon>Bacteria</taxon>
        <taxon>Candidatus Joergenseniibacteriota</taxon>
    </lineage>
</organism>
<dbReference type="PANTHER" id="PTHR22916">
    <property type="entry name" value="GLYCOSYLTRANSFERASE"/>
    <property type="match status" value="1"/>
</dbReference>
<reference evidence="3 4" key="1">
    <citation type="journal article" date="2015" name="Nature">
        <title>rRNA introns, odd ribosomes, and small enigmatic genomes across a large radiation of phyla.</title>
        <authorList>
            <person name="Brown C.T."/>
            <person name="Hug L.A."/>
            <person name="Thomas B.C."/>
            <person name="Sharon I."/>
            <person name="Castelle C.J."/>
            <person name="Singh A."/>
            <person name="Wilkins M.J."/>
            <person name="Williams K.H."/>
            <person name="Banfield J.F."/>
        </authorList>
    </citation>
    <scope>NUCLEOTIDE SEQUENCE [LARGE SCALE GENOMIC DNA]</scope>
</reference>
<dbReference type="AlphaFoldDB" id="A0A0G1UWY8"/>
<keyword evidence="1" id="KW-0472">Membrane</keyword>
<feature type="domain" description="Glycosyltransferase 2-like" evidence="2">
    <location>
        <begin position="12"/>
        <end position="138"/>
    </location>
</feature>
<feature type="transmembrane region" description="Helical" evidence="1">
    <location>
        <begin position="284"/>
        <end position="303"/>
    </location>
</feature>